<evidence type="ECO:0000256" key="2">
    <source>
        <dbReference type="ARBA" id="ARBA00022692"/>
    </source>
</evidence>
<dbReference type="PANTHER" id="PTHR23508:SF10">
    <property type="entry name" value="CARBOXYLIC ACID TRANSPORTER PROTEIN HOMOLOG"/>
    <property type="match status" value="1"/>
</dbReference>
<dbReference type="Proteomes" id="UP001428817">
    <property type="component" value="Unassembled WGS sequence"/>
</dbReference>
<feature type="transmembrane region" description="Helical" evidence="5">
    <location>
        <begin position="388"/>
        <end position="409"/>
    </location>
</feature>
<protein>
    <submittedName>
        <fullName evidence="7">Aromatic acid/H+ symport family MFS transporter</fullName>
    </submittedName>
</protein>
<evidence type="ECO:0000256" key="5">
    <source>
        <dbReference type="SAM" id="Phobius"/>
    </source>
</evidence>
<dbReference type="RefSeq" id="WP_185063102.1">
    <property type="nucleotide sequence ID" value="NZ_BAABJP010000030.1"/>
</dbReference>
<feature type="transmembrane region" description="Helical" evidence="5">
    <location>
        <begin position="327"/>
        <end position="349"/>
    </location>
</feature>
<keyword evidence="4 5" id="KW-0472">Membrane</keyword>
<keyword evidence="3 5" id="KW-1133">Transmembrane helix</keyword>
<evidence type="ECO:0000313" key="7">
    <source>
        <dbReference type="EMBL" id="GAA5165287.1"/>
    </source>
</evidence>
<dbReference type="Pfam" id="PF07690">
    <property type="entry name" value="MFS_1"/>
    <property type="match status" value="1"/>
</dbReference>
<evidence type="ECO:0000313" key="8">
    <source>
        <dbReference type="Proteomes" id="UP001428817"/>
    </source>
</evidence>
<feature type="transmembrane region" description="Helical" evidence="5">
    <location>
        <begin position="59"/>
        <end position="80"/>
    </location>
</feature>
<feature type="transmembrane region" description="Helical" evidence="5">
    <location>
        <begin position="92"/>
        <end position="111"/>
    </location>
</feature>
<gene>
    <name evidence="7" type="ORF">GCM10023321_55140</name>
</gene>
<dbReference type="PANTHER" id="PTHR23508">
    <property type="entry name" value="CARBOXYLIC ACID TRANSPORTER PROTEIN HOMOLOG"/>
    <property type="match status" value="1"/>
</dbReference>
<keyword evidence="2 5" id="KW-0812">Transmembrane</keyword>
<feature type="transmembrane region" description="Helical" evidence="5">
    <location>
        <begin position="21"/>
        <end position="39"/>
    </location>
</feature>
<dbReference type="PROSITE" id="PS50850">
    <property type="entry name" value="MFS"/>
    <property type="match status" value="1"/>
</dbReference>
<keyword evidence="8" id="KW-1185">Reference proteome</keyword>
<evidence type="ECO:0000256" key="3">
    <source>
        <dbReference type="ARBA" id="ARBA00022989"/>
    </source>
</evidence>
<feature type="transmembrane region" description="Helical" evidence="5">
    <location>
        <begin position="180"/>
        <end position="200"/>
    </location>
</feature>
<feature type="transmembrane region" description="Helical" evidence="5">
    <location>
        <begin position="415"/>
        <end position="434"/>
    </location>
</feature>
<evidence type="ECO:0000256" key="4">
    <source>
        <dbReference type="ARBA" id="ARBA00023136"/>
    </source>
</evidence>
<feature type="domain" description="Major facilitator superfamily (MFS) profile" evidence="6">
    <location>
        <begin position="26"/>
        <end position="439"/>
    </location>
</feature>
<name>A0ABP9QP72_9PSEU</name>
<accession>A0ABP9QP72</accession>
<sequence>MSLETHTVRLPEFVDDRPVGRFQYGVIGLCGLVMFLDGFDTQAISYAAPHIAKEWGLTSAVLGPVFSSALVGLMIGYLALSPLSDRFGHRRMIIVATAAFAVCTLGAVWAGGVEELMVLRFLTGLGLRAAAPSCVALTGEFSPKRLRATFVLVIYCGFSLGFVVAGLVAGWLIPAHGWRSVFWVGALLPLALVPLLVLFLPESPVHLIRRGADRERIAGVFRRIDPSLPGEPAFAAPAEDTGRRAALSSLFTRHRVLGTALLWFVFAINLGEFYALQSWLPTMLTDLGHAMSTVVAATTLTTVGGIAAAFVTGPAMDRLGAYRTLGVFYLAGAVFVAATGLAFGAPLWLLMTANFLAGCAISGGQKSLIALAAVFYPASIRSTGVGWALGIGRVGGILGPIVVGGALAAQWSARGIFLAMAVPVLAAGLAVLFLHRRYAEEAPT</sequence>
<comment type="caution">
    <text evidence="7">The sequence shown here is derived from an EMBL/GenBank/DDBJ whole genome shotgun (WGS) entry which is preliminary data.</text>
</comment>
<dbReference type="CDD" id="cd17365">
    <property type="entry name" value="MFS_PcaK_like"/>
    <property type="match status" value="1"/>
</dbReference>
<feature type="transmembrane region" description="Helical" evidence="5">
    <location>
        <begin position="150"/>
        <end position="174"/>
    </location>
</feature>
<dbReference type="InterPro" id="IPR020846">
    <property type="entry name" value="MFS_dom"/>
</dbReference>
<comment type="subcellular location">
    <subcellularLocation>
        <location evidence="1">Cell membrane</location>
        <topology evidence="1">Multi-pass membrane protein</topology>
    </subcellularLocation>
</comment>
<feature type="transmembrane region" description="Helical" evidence="5">
    <location>
        <begin position="295"/>
        <end position="315"/>
    </location>
</feature>
<dbReference type="Gene3D" id="1.20.1250.20">
    <property type="entry name" value="MFS general substrate transporter like domains"/>
    <property type="match status" value="1"/>
</dbReference>
<feature type="transmembrane region" description="Helical" evidence="5">
    <location>
        <begin position="355"/>
        <end position="376"/>
    </location>
</feature>
<organism evidence="7 8">
    <name type="scientific">Pseudonocardia eucalypti</name>
    <dbReference type="NCBI Taxonomy" id="648755"/>
    <lineage>
        <taxon>Bacteria</taxon>
        <taxon>Bacillati</taxon>
        <taxon>Actinomycetota</taxon>
        <taxon>Actinomycetes</taxon>
        <taxon>Pseudonocardiales</taxon>
        <taxon>Pseudonocardiaceae</taxon>
        <taxon>Pseudonocardia</taxon>
    </lineage>
</organism>
<dbReference type="InterPro" id="IPR011701">
    <property type="entry name" value="MFS"/>
</dbReference>
<dbReference type="InterPro" id="IPR036259">
    <property type="entry name" value="MFS_trans_sf"/>
</dbReference>
<evidence type="ECO:0000256" key="1">
    <source>
        <dbReference type="ARBA" id="ARBA00004651"/>
    </source>
</evidence>
<feature type="transmembrane region" description="Helical" evidence="5">
    <location>
        <begin position="256"/>
        <end position="275"/>
    </location>
</feature>
<dbReference type="EMBL" id="BAABJP010000030">
    <property type="protein sequence ID" value="GAA5165287.1"/>
    <property type="molecule type" value="Genomic_DNA"/>
</dbReference>
<proteinExistence type="predicted"/>
<evidence type="ECO:0000259" key="6">
    <source>
        <dbReference type="PROSITE" id="PS50850"/>
    </source>
</evidence>
<reference evidence="8" key="1">
    <citation type="journal article" date="2019" name="Int. J. Syst. Evol. Microbiol.">
        <title>The Global Catalogue of Microorganisms (GCM) 10K type strain sequencing project: providing services to taxonomists for standard genome sequencing and annotation.</title>
        <authorList>
            <consortium name="The Broad Institute Genomics Platform"/>
            <consortium name="The Broad Institute Genome Sequencing Center for Infectious Disease"/>
            <person name="Wu L."/>
            <person name="Ma J."/>
        </authorList>
    </citation>
    <scope>NUCLEOTIDE SEQUENCE [LARGE SCALE GENOMIC DNA]</scope>
    <source>
        <strain evidence="8">JCM 18303</strain>
    </source>
</reference>
<dbReference type="SUPFAM" id="SSF103473">
    <property type="entry name" value="MFS general substrate transporter"/>
    <property type="match status" value="1"/>
</dbReference>